<accession>A0AAV7VW51</accession>
<feature type="compositionally biased region" description="Polar residues" evidence="2">
    <location>
        <begin position="1"/>
        <end position="14"/>
    </location>
</feature>
<comment type="caution">
    <text evidence="4">The sequence shown here is derived from an EMBL/GenBank/DDBJ whole genome shotgun (WGS) entry which is preliminary data.</text>
</comment>
<evidence type="ECO:0000256" key="2">
    <source>
        <dbReference type="SAM" id="MobiDB-lite"/>
    </source>
</evidence>
<evidence type="ECO:0000313" key="5">
    <source>
        <dbReference type="Proteomes" id="UP001066276"/>
    </source>
</evidence>
<reference evidence="4" key="1">
    <citation type="journal article" date="2022" name="bioRxiv">
        <title>Sequencing and chromosome-scale assembly of the giantPleurodeles waltlgenome.</title>
        <authorList>
            <person name="Brown T."/>
            <person name="Elewa A."/>
            <person name="Iarovenko S."/>
            <person name="Subramanian E."/>
            <person name="Araus A.J."/>
            <person name="Petzold A."/>
            <person name="Susuki M."/>
            <person name="Suzuki K.-i.T."/>
            <person name="Hayashi T."/>
            <person name="Toyoda A."/>
            <person name="Oliveira C."/>
            <person name="Osipova E."/>
            <person name="Leigh N.D."/>
            <person name="Simon A."/>
            <person name="Yun M.H."/>
        </authorList>
    </citation>
    <scope>NUCLEOTIDE SEQUENCE</scope>
    <source>
        <strain evidence="4">20211129_DDA</strain>
        <tissue evidence="4">Liver</tissue>
    </source>
</reference>
<feature type="zinc finger region" description="C3H1-type" evidence="1">
    <location>
        <begin position="349"/>
        <end position="376"/>
    </location>
</feature>
<sequence>MADSNLSEGPSTFQKDGRTRRTKKDILEQESAGAIGAPCTAGALATGADMQIEQEQTGQTVNNVSCSPASRVSGQGLKVGLGMMMEAMHSFMASAKALAGLGSDDQGASSRRACTGQVWGQGSNSPPKGLGEDSVHGAEASVRPASDTIAGANDRKAMVRPDPPLLSGRSSLAWRVPLEARERIWNREFIDIFSLLTFAKEGADITVPSKEVEKQKWKRKVKPEESIDNWLEAFAMLSTVIMERFPEQGPALCKYNRVIYEEYTRNGGTGLLNYDREFRQKMEQTPEMAWDCREIELWVQYMGNGSRPATYDPGFARHKQARLYYFKQQLRPSFRGKPPQRGRGGYQYRVNNNSCRLYNARKCSWGPACKFTHNCSKCNGWHLAAECNKGSKTDKPMGTYAGAKQP</sequence>
<dbReference type="PROSITE" id="PS50103">
    <property type="entry name" value="ZF_C3H1"/>
    <property type="match status" value="1"/>
</dbReference>
<keyword evidence="1" id="KW-0862">Zinc</keyword>
<keyword evidence="1" id="KW-0479">Metal-binding</keyword>
<gene>
    <name evidence="4" type="ORF">NDU88_000273</name>
</gene>
<dbReference type="AlphaFoldDB" id="A0AAV7VW51"/>
<name>A0AAV7VW51_PLEWA</name>
<feature type="region of interest" description="Disordered" evidence="2">
    <location>
        <begin position="117"/>
        <end position="142"/>
    </location>
</feature>
<dbReference type="PANTHER" id="PTHR35558">
    <property type="entry name" value="SGNH_HYDRO DOMAIN-CONTAINING PROTEIN"/>
    <property type="match status" value="1"/>
</dbReference>
<evidence type="ECO:0000259" key="3">
    <source>
        <dbReference type="PROSITE" id="PS50103"/>
    </source>
</evidence>
<dbReference type="Proteomes" id="UP001066276">
    <property type="component" value="Chromosome 1_2"/>
</dbReference>
<feature type="domain" description="C3H1-type" evidence="3">
    <location>
        <begin position="349"/>
        <end position="376"/>
    </location>
</feature>
<protein>
    <recommendedName>
        <fullName evidence="3">C3H1-type domain-containing protein</fullName>
    </recommendedName>
</protein>
<dbReference type="InterPro" id="IPR000571">
    <property type="entry name" value="Znf_CCCH"/>
</dbReference>
<keyword evidence="1" id="KW-0863">Zinc-finger</keyword>
<dbReference type="PANTHER" id="PTHR35558:SF1">
    <property type="entry name" value="ENDONUCLEASE_EXONUCLEASE_PHOSPHATASE DOMAIN-CONTAINING PROTEIN"/>
    <property type="match status" value="1"/>
</dbReference>
<feature type="region of interest" description="Disordered" evidence="2">
    <location>
        <begin position="1"/>
        <end position="30"/>
    </location>
</feature>
<evidence type="ECO:0000313" key="4">
    <source>
        <dbReference type="EMBL" id="KAJ1204835.1"/>
    </source>
</evidence>
<dbReference type="EMBL" id="JANPWB010000002">
    <property type="protein sequence ID" value="KAJ1204835.1"/>
    <property type="molecule type" value="Genomic_DNA"/>
</dbReference>
<evidence type="ECO:0000256" key="1">
    <source>
        <dbReference type="PROSITE-ProRule" id="PRU00723"/>
    </source>
</evidence>
<keyword evidence="5" id="KW-1185">Reference proteome</keyword>
<feature type="compositionally biased region" description="Basic and acidic residues" evidence="2">
    <location>
        <begin position="15"/>
        <end position="27"/>
    </location>
</feature>
<proteinExistence type="predicted"/>
<dbReference type="GO" id="GO:0008270">
    <property type="term" value="F:zinc ion binding"/>
    <property type="evidence" value="ECO:0007669"/>
    <property type="project" value="UniProtKB-KW"/>
</dbReference>
<organism evidence="4 5">
    <name type="scientific">Pleurodeles waltl</name>
    <name type="common">Iberian ribbed newt</name>
    <dbReference type="NCBI Taxonomy" id="8319"/>
    <lineage>
        <taxon>Eukaryota</taxon>
        <taxon>Metazoa</taxon>
        <taxon>Chordata</taxon>
        <taxon>Craniata</taxon>
        <taxon>Vertebrata</taxon>
        <taxon>Euteleostomi</taxon>
        <taxon>Amphibia</taxon>
        <taxon>Batrachia</taxon>
        <taxon>Caudata</taxon>
        <taxon>Salamandroidea</taxon>
        <taxon>Salamandridae</taxon>
        <taxon>Pleurodelinae</taxon>
        <taxon>Pleurodeles</taxon>
    </lineage>
</organism>